<evidence type="ECO:0000313" key="2">
    <source>
        <dbReference type="Proteomes" id="UP000308600"/>
    </source>
</evidence>
<dbReference type="EMBL" id="ML208260">
    <property type="protein sequence ID" value="TFK76209.1"/>
    <property type="molecule type" value="Genomic_DNA"/>
</dbReference>
<keyword evidence="1" id="KW-0238">DNA-binding</keyword>
<gene>
    <name evidence="1" type="ORF">BDN72DRAFT_885020</name>
</gene>
<sequence>MQAQATRTEAITASQSLTTVQTMLRAGLGCITFLRNLLPEENFTESYFTTADGSMSYQSFDGDETHNKTTKRNVSSFKIKTMTRGYTDEADRIMNYIEHGIFDALQKQYLRSFIFAIYLDSKEPNNIVEAYTFNFQYHTVDGAVIPIMTLGDNLSRMSLGAGSSQDPIAEAVKRGRPPTLKEVKQSVKTLLKTLIHAITQLDLLPKRRYASFKLFYTDSTPQDYEPPYFQAGDEEKDKWYFMTHDLDEAPEKWSIGKVSTGHHSVNVSVTSIASYLPNSVENDNAVFAGTVSHPTIPTLTPMQEASLRVQQIEMQNEDAENRNVAWVAENLVELCDVDAEGEPDPDYTPLEGEHPKPISFEESIPTPFGLRDESGQIRPLEAAVDINEHRFGGISEDIPTKLQELLQNIRGKPVALAIGETQLAETQEQPTRGEIEDSPRSPVNSMLPPSDIPGSLEGTTPPHNENGAAEDVEMLDLETQIMGPIESISSFGSTPQNHYQPTKRVPSGLIRSSQQDEDSADNGLDCECGIAIEGMCCFCEGGCGRWFHVWCMGYHSENDLRMPSKFTCFDCRVRADSNWDLLEGELYPKMLNKFKDLALFRRAIKSAESMKKPSTLAEFTKAVGCDTTVARPLFKRLEDEGFILQQSTIVNELGLVETHVRNTRGKGKAKQSKPKKNIQKSKYVFNHQVKSTLAYSNYFDPDREADVLGIAELKPTAGSSKQLQKDVLNQQPETQTQDGTPEPVLHKNKRILSIQAQEFAPTKKKIKISVTSCVDLAE</sequence>
<protein>
    <submittedName>
        <fullName evidence="1">DNA-binding protein</fullName>
    </submittedName>
</protein>
<proteinExistence type="predicted"/>
<dbReference type="Proteomes" id="UP000308600">
    <property type="component" value="Unassembled WGS sequence"/>
</dbReference>
<name>A0ACD3BDV9_9AGAR</name>
<accession>A0ACD3BDV9</accession>
<keyword evidence="2" id="KW-1185">Reference proteome</keyword>
<evidence type="ECO:0000313" key="1">
    <source>
        <dbReference type="EMBL" id="TFK76209.1"/>
    </source>
</evidence>
<reference evidence="1 2" key="1">
    <citation type="journal article" date="2019" name="Nat. Ecol. Evol.">
        <title>Megaphylogeny resolves global patterns of mushroom evolution.</title>
        <authorList>
            <person name="Varga T."/>
            <person name="Krizsan K."/>
            <person name="Foldi C."/>
            <person name="Dima B."/>
            <person name="Sanchez-Garcia M."/>
            <person name="Sanchez-Ramirez S."/>
            <person name="Szollosi G.J."/>
            <person name="Szarkandi J.G."/>
            <person name="Papp V."/>
            <person name="Albert L."/>
            <person name="Andreopoulos W."/>
            <person name="Angelini C."/>
            <person name="Antonin V."/>
            <person name="Barry K.W."/>
            <person name="Bougher N.L."/>
            <person name="Buchanan P."/>
            <person name="Buyck B."/>
            <person name="Bense V."/>
            <person name="Catcheside P."/>
            <person name="Chovatia M."/>
            <person name="Cooper J."/>
            <person name="Damon W."/>
            <person name="Desjardin D."/>
            <person name="Finy P."/>
            <person name="Geml J."/>
            <person name="Haridas S."/>
            <person name="Hughes K."/>
            <person name="Justo A."/>
            <person name="Karasinski D."/>
            <person name="Kautmanova I."/>
            <person name="Kiss B."/>
            <person name="Kocsube S."/>
            <person name="Kotiranta H."/>
            <person name="LaButti K.M."/>
            <person name="Lechner B.E."/>
            <person name="Liimatainen K."/>
            <person name="Lipzen A."/>
            <person name="Lukacs Z."/>
            <person name="Mihaltcheva S."/>
            <person name="Morgado L.N."/>
            <person name="Niskanen T."/>
            <person name="Noordeloos M.E."/>
            <person name="Ohm R.A."/>
            <person name="Ortiz-Santana B."/>
            <person name="Ovrebo C."/>
            <person name="Racz N."/>
            <person name="Riley R."/>
            <person name="Savchenko A."/>
            <person name="Shiryaev A."/>
            <person name="Soop K."/>
            <person name="Spirin V."/>
            <person name="Szebenyi C."/>
            <person name="Tomsovsky M."/>
            <person name="Tulloss R.E."/>
            <person name="Uehling J."/>
            <person name="Grigoriev I.V."/>
            <person name="Vagvolgyi C."/>
            <person name="Papp T."/>
            <person name="Martin F.M."/>
            <person name="Miettinen O."/>
            <person name="Hibbett D.S."/>
            <person name="Nagy L.G."/>
        </authorList>
    </citation>
    <scope>NUCLEOTIDE SEQUENCE [LARGE SCALE GENOMIC DNA]</scope>
    <source>
        <strain evidence="1 2">NL-1719</strain>
    </source>
</reference>
<organism evidence="1 2">
    <name type="scientific">Pluteus cervinus</name>
    <dbReference type="NCBI Taxonomy" id="181527"/>
    <lineage>
        <taxon>Eukaryota</taxon>
        <taxon>Fungi</taxon>
        <taxon>Dikarya</taxon>
        <taxon>Basidiomycota</taxon>
        <taxon>Agaricomycotina</taxon>
        <taxon>Agaricomycetes</taxon>
        <taxon>Agaricomycetidae</taxon>
        <taxon>Agaricales</taxon>
        <taxon>Pluteineae</taxon>
        <taxon>Pluteaceae</taxon>
        <taxon>Pluteus</taxon>
    </lineage>
</organism>